<proteinExistence type="predicted"/>
<name>A0A290WTX8_9BURK</name>
<evidence type="ECO:0000256" key="4">
    <source>
        <dbReference type="SAM" id="MobiDB-lite"/>
    </source>
</evidence>
<keyword evidence="7" id="KW-1185">Reference proteome</keyword>
<gene>
    <name evidence="6" type="ORF">CNX70_09240</name>
</gene>
<accession>A0A290WTX8</accession>
<feature type="domain" description="VRR-NUC" evidence="5">
    <location>
        <begin position="73"/>
        <end position="186"/>
    </location>
</feature>
<reference evidence="6 7" key="1">
    <citation type="submission" date="2017-09" db="EMBL/GenBank/DDBJ databases">
        <title>Complete genome sequence of Janthinobacterium svalbardensis PAMC 27463.</title>
        <authorList>
            <person name="Cho Y.-J."/>
            <person name="Cho A."/>
            <person name="Kim O.-S."/>
            <person name="Lee J.-I."/>
        </authorList>
    </citation>
    <scope>NUCLEOTIDE SEQUENCE [LARGE SCALE GENOMIC DNA]</scope>
    <source>
        <strain evidence="6 7">PAMC 27463</strain>
    </source>
</reference>
<dbReference type="Proteomes" id="UP000218437">
    <property type="component" value="Chromosome"/>
</dbReference>
<dbReference type="RefSeq" id="WP_096234458.1">
    <property type="nucleotide sequence ID" value="NZ_CP023422.1"/>
</dbReference>
<dbReference type="Pfam" id="PF08774">
    <property type="entry name" value="VRR_NUC"/>
    <property type="match status" value="1"/>
</dbReference>
<keyword evidence="2" id="KW-0540">Nuclease</keyword>
<evidence type="ECO:0000256" key="3">
    <source>
        <dbReference type="ARBA" id="ARBA00022801"/>
    </source>
</evidence>
<evidence type="ECO:0000256" key="2">
    <source>
        <dbReference type="ARBA" id="ARBA00022722"/>
    </source>
</evidence>
<feature type="region of interest" description="Disordered" evidence="4">
    <location>
        <begin position="218"/>
        <end position="238"/>
    </location>
</feature>
<organism evidence="6 7">
    <name type="scientific">Janthinobacterium svalbardensis</name>
    <dbReference type="NCBI Taxonomy" id="368607"/>
    <lineage>
        <taxon>Bacteria</taxon>
        <taxon>Pseudomonadati</taxon>
        <taxon>Pseudomonadota</taxon>
        <taxon>Betaproteobacteria</taxon>
        <taxon>Burkholderiales</taxon>
        <taxon>Oxalobacteraceae</taxon>
        <taxon>Janthinobacterium</taxon>
    </lineage>
</organism>
<dbReference type="KEGG" id="jsv:CNX70_09240"/>
<dbReference type="InterPro" id="IPR014883">
    <property type="entry name" value="VRR_NUC"/>
</dbReference>
<evidence type="ECO:0000256" key="1">
    <source>
        <dbReference type="ARBA" id="ARBA00001946"/>
    </source>
</evidence>
<keyword evidence="3" id="KW-0378">Hydrolase</keyword>
<feature type="compositionally biased region" description="Basic residues" evidence="4">
    <location>
        <begin position="222"/>
        <end position="231"/>
    </location>
</feature>
<evidence type="ECO:0000313" key="6">
    <source>
        <dbReference type="EMBL" id="ATD60347.1"/>
    </source>
</evidence>
<evidence type="ECO:0000259" key="5">
    <source>
        <dbReference type="SMART" id="SM00990"/>
    </source>
</evidence>
<dbReference type="GO" id="GO:0004518">
    <property type="term" value="F:nuclease activity"/>
    <property type="evidence" value="ECO:0007669"/>
    <property type="project" value="UniProtKB-KW"/>
</dbReference>
<sequence length="238" mass="26640">MSGPYPTGGMARKGTTTPVFVNFVEVGESDKDVLCMAICECKAVPDVGKNGQSLRQVCVSKMLNQRDRRLGSQSEYKAEVNYDMTKNPPAPIMDYEIKTMAHAWAPGWIKKHWDSDPMHPLWMPGEGYVRRPDVVIVKDPSQPPTQDNIKQVVEIKFENDKWGPEQATDYSKISGPGKLAELTPGKCSCDDPDRKKKTEKLKDEVLKEDVLEALDALANKGRGGRRSRLPKKLPNLKD</sequence>
<dbReference type="EMBL" id="CP023422">
    <property type="protein sequence ID" value="ATD60347.1"/>
    <property type="molecule type" value="Genomic_DNA"/>
</dbReference>
<evidence type="ECO:0000313" key="7">
    <source>
        <dbReference type="Proteomes" id="UP000218437"/>
    </source>
</evidence>
<comment type="cofactor">
    <cofactor evidence="1">
        <name>Mg(2+)</name>
        <dbReference type="ChEBI" id="CHEBI:18420"/>
    </cofactor>
</comment>
<protein>
    <submittedName>
        <fullName evidence="6">Nuclease</fullName>
    </submittedName>
</protein>
<dbReference type="AlphaFoldDB" id="A0A290WTX8"/>
<dbReference type="SMART" id="SM00990">
    <property type="entry name" value="VRR_NUC"/>
    <property type="match status" value="1"/>
</dbReference>
<dbReference type="GO" id="GO:0016788">
    <property type="term" value="F:hydrolase activity, acting on ester bonds"/>
    <property type="evidence" value="ECO:0007669"/>
    <property type="project" value="InterPro"/>
</dbReference>